<dbReference type="SUPFAM" id="SSF50978">
    <property type="entry name" value="WD40 repeat-like"/>
    <property type="match status" value="1"/>
</dbReference>
<dbReference type="AlphaFoldDB" id="A0A9N9E508"/>
<reference evidence="4" key="1">
    <citation type="submission" date="2021-06" db="EMBL/GenBank/DDBJ databases">
        <authorList>
            <person name="Kallberg Y."/>
            <person name="Tangrot J."/>
            <person name="Rosling A."/>
        </authorList>
    </citation>
    <scope>NUCLEOTIDE SEQUENCE</scope>
    <source>
        <strain evidence="4">CL551</strain>
    </source>
</reference>
<dbReference type="PANTHER" id="PTHR15052">
    <property type="entry name" value="RNA POLYMERASE III TRANSCRIPTION INITIATION FACTOR COMPLEX SUBUNIT"/>
    <property type="match status" value="1"/>
</dbReference>
<gene>
    <name evidence="4" type="ORF">AMORRO_LOCUS10377</name>
</gene>
<dbReference type="InterPro" id="IPR036322">
    <property type="entry name" value="WD40_repeat_dom_sf"/>
</dbReference>
<dbReference type="GO" id="GO:0006383">
    <property type="term" value="P:transcription by RNA polymerase III"/>
    <property type="evidence" value="ECO:0007669"/>
    <property type="project" value="TreeGrafter"/>
</dbReference>
<keyword evidence="2" id="KW-0804">Transcription</keyword>
<dbReference type="OrthoDB" id="4703at2759"/>
<evidence type="ECO:0000313" key="4">
    <source>
        <dbReference type="EMBL" id="CAG8660318.1"/>
    </source>
</evidence>
<dbReference type="SMART" id="SM00320">
    <property type="entry name" value="WD40"/>
    <property type="match status" value="4"/>
</dbReference>
<evidence type="ECO:0000256" key="1">
    <source>
        <dbReference type="ARBA" id="ARBA00004123"/>
    </source>
</evidence>
<dbReference type="InterPro" id="IPR001680">
    <property type="entry name" value="WD40_rpt"/>
</dbReference>
<dbReference type="GO" id="GO:0005634">
    <property type="term" value="C:nucleus"/>
    <property type="evidence" value="ECO:0007669"/>
    <property type="project" value="UniProtKB-SubCell"/>
</dbReference>
<dbReference type="Gene3D" id="2.130.10.10">
    <property type="entry name" value="YVTN repeat-like/Quinoprotein amine dehydrogenase"/>
    <property type="match status" value="2"/>
</dbReference>
<accession>A0A9N9E508</accession>
<comment type="subcellular location">
    <subcellularLocation>
        <location evidence="1">Nucleus</location>
    </subcellularLocation>
</comment>
<evidence type="ECO:0000313" key="5">
    <source>
        <dbReference type="Proteomes" id="UP000789342"/>
    </source>
</evidence>
<proteinExistence type="predicted"/>
<dbReference type="PANTHER" id="PTHR15052:SF2">
    <property type="entry name" value="GENERAL TRANSCRIPTION FACTOR 3C POLYPEPTIDE 2"/>
    <property type="match status" value="1"/>
</dbReference>
<dbReference type="InterPro" id="IPR052416">
    <property type="entry name" value="GTF3C_component"/>
</dbReference>
<evidence type="ECO:0000256" key="2">
    <source>
        <dbReference type="ARBA" id="ARBA00023163"/>
    </source>
</evidence>
<keyword evidence="3" id="KW-0539">Nucleus</keyword>
<dbReference type="GO" id="GO:0000127">
    <property type="term" value="C:transcription factor TFIIIC complex"/>
    <property type="evidence" value="ECO:0007669"/>
    <property type="project" value="TreeGrafter"/>
</dbReference>
<comment type="caution">
    <text evidence="4">The sequence shown here is derived from an EMBL/GenBank/DDBJ whole genome shotgun (WGS) entry which is preliminary data.</text>
</comment>
<sequence length="589" mass="67705">MPKRKQVFNNRGDNEVFKDEWEDVVLAPKVELLQHVGINMDELPKKVYEFVKLSPHDIKLLNEKYEFFGYRDGRAFLPPPRDPATIMLFNKEPFQVSQYTSYPIHAKVTEKVGYILNVGISVWALEWVPRVSSENDQYLAIAGYKSNVNEHHPIGRKQKSDMSNSIQLWKTDCRIDDFSTGGYAEPRLDMIICHDYGCVFDMQWCPYGANDDEDLVTTDEDQVQGQKISIPKLGILAVCFGNGSIGLFAIPKPDSVRRHFGIRSDLADPIFVKFKEPIYELSLPQGMCWTVSWGGHTKISTGCTNGDIATWNIFEILTQKFTNDVFNNLEGLSISRFEFSYFLTLHASFHLKLLSLNLVSNSSKEFYPFTIQLTNPINYFRAHDSCIRQIVWNSPVNPSHTLSCGHDGRLQIIDDRDPMFKNMFQRIRAFMMSACWPCHYGGIAYADSDNTVRYIRMEDLKKTTGLIMHHANVWRIAASYYHPFMASCSADGSVKIANICRLRDRHQKPIQVTLYRMYFDEDKVTICYQHNIKSKETTITYHVPESFGHFYRPEVSIQRLTWNPNISAGTWLASGGSFGLVRVESVHHD</sequence>
<dbReference type="InterPro" id="IPR015943">
    <property type="entry name" value="WD40/YVTN_repeat-like_dom_sf"/>
</dbReference>
<protein>
    <submittedName>
        <fullName evidence="4">8675_t:CDS:1</fullName>
    </submittedName>
</protein>
<name>A0A9N9E508_9GLOM</name>
<keyword evidence="5" id="KW-1185">Reference proteome</keyword>
<evidence type="ECO:0000256" key="3">
    <source>
        <dbReference type="ARBA" id="ARBA00023242"/>
    </source>
</evidence>
<organism evidence="4 5">
    <name type="scientific">Acaulospora morrowiae</name>
    <dbReference type="NCBI Taxonomy" id="94023"/>
    <lineage>
        <taxon>Eukaryota</taxon>
        <taxon>Fungi</taxon>
        <taxon>Fungi incertae sedis</taxon>
        <taxon>Mucoromycota</taxon>
        <taxon>Glomeromycotina</taxon>
        <taxon>Glomeromycetes</taxon>
        <taxon>Diversisporales</taxon>
        <taxon>Acaulosporaceae</taxon>
        <taxon>Acaulospora</taxon>
    </lineage>
</organism>
<dbReference type="EMBL" id="CAJVPV010011353">
    <property type="protein sequence ID" value="CAG8660318.1"/>
    <property type="molecule type" value="Genomic_DNA"/>
</dbReference>
<dbReference type="Proteomes" id="UP000789342">
    <property type="component" value="Unassembled WGS sequence"/>
</dbReference>